<comment type="caution">
    <text evidence="4">The sequence shown here is derived from an EMBL/GenBank/DDBJ whole genome shotgun (WGS) entry which is preliminary data.</text>
</comment>
<dbReference type="PANTHER" id="PTHR31662">
    <property type="entry name" value="BNAANNG10740D PROTEIN-RELATED"/>
    <property type="match status" value="1"/>
</dbReference>
<proteinExistence type="inferred from homology"/>
<dbReference type="GO" id="GO:0005634">
    <property type="term" value="C:nucleus"/>
    <property type="evidence" value="ECO:0007669"/>
    <property type="project" value="TreeGrafter"/>
</dbReference>
<gene>
    <name evidence="4" type="ORF">ZIOFF_045431</name>
</gene>
<protein>
    <recommendedName>
        <fullName evidence="3">Glabrous enhancer-binding protein-like DBD domain-containing protein</fullName>
    </recommendedName>
</protein>
<feature type="domain" description="Glabrous enhancer-binding protein-like DBD" evidence="3">
    <location>
        <begin position="86"/>
        <end position="179"/>
    </location>
</feature>
<keyword evidence="5" id="KW-1185">Reference proteome</keyword>
<dbReference type="InterPro" id="IPR007592">
    <property type="entry name" value="GEBP"/>
</dbReference>
<dbReference type="Pfam" id="PF04504">
    <property type="entry name" value="GeBP-like_DBD"/>
    <property type="match status" value="1"/>
</dbReference>
<evidence type="ECO:0000259" key="3">
    <source>
        <dbReference type="Pfam" id="PF04504"/>
    </source>
</evidence>
<sequence length="370" mass="40747">MATSTTTAIHLDPSTAAPPRKLPIKRKKAPLPFLDTLAKPSSSSDPLDPSFDDDEENGFDEAEEANAVSVDARPAPGIAAAQPFRFQRVWSESDEIRFLQGLLGCWSQGLVFPRDLNIFFDRFSESMQQPFTRSQLSEKLRRLRKKFRIMSARIARGQDPARVAPHDRDVFHLCTRLWHPSYAASSPYSATDALAPGSGGNKRRRPNYRIPSGQAHPESLSLSAVASLPPPMPISTFTPSETLPLPPPTPASAHGNVAYATDGVAMNTSFYPVVAEDKAIKEEAEVEPSPGTCSNEASVVKVATSPSLAKIFFDVFDACLQEWKVSFAGSYSSSTSEKSNLEERWNELRLAEMNVLSRRLRLVLEKTIKN</sequence>
<name>A0A8J5L118_ZINOF</name>
<accession>A0A8J5L118</accession>
<evidence type="ECO:0000313" key="5">
    <source>
        <dbReference type="Proteomes" id="UP000734854"/>
    </source>
</evidence>
<dbReference type="GO" id="GO:0006355">
    <property type="term" value="P:regulation of DNA-templated transcription"/>
    <property type="evidence" value="ECO:0007669"/>
    <property type="project" value="InterPro"/>
</dbReference>
<dbReference type="AlphaFoldDB" id="A0A8J5L118"/>
<feature type="region of interest" description="Disordered" evidence="2">
    <location>
        <begin position="189"/>
        <end position="216"/>
    </location>
</feature>
<evidence type="ECO:0000256" key="2">
    <source>
        <dbReference type="SAM" id="MobiDB-lite"/>
    </source>
</evidence>
<dbReference type="PANTHER" id="PTHR31662:SF8">
    <property type="entry name" value="EXPRESSED PROTEIN"/>
    <property type="match status" value="1"/>
</dbReference>
<organism evidence="4 5">
    <name type="scientific">Zingiber officinale</name>
    <name type="common">Ginger</name>
    <name type="synonym">Amomum zingiber</name>
    <dbReference type="NCBI Taxonomy" id="94328"/>
    <lineage>
        <taxon>Eukaryota</taxon>
        <taxon>Viridiplantae</taxon>
        <taxon>Streptophyta</taxon>
        <taxon>Embryophyta</taxon>
        <taxon>Tracheophyta</taxon>
        <taxon>Spermatophyta</taxon>
        <taxon>Magnoliopsida</taxon>
        <taxon>Liliopsida</taxon>
        <taxon>Zingiberales</taxon>
        <taxon>Zingiberaceae</taxon>
        <taxon>Zingiber</taxon>
    </lineage>
</organism>
<comment type="similarity">
    <text evidence="1">Belongs to the GeBP family.</text>
</comment>
<evidence type="ECO:0000313" key="4">
    <source>
        <dbReference type="EMBL" id="KAG6497530.1"/>
    </source>
</evidence>
<feature type="compositionally biased region" description="Low complexity" evidence="2">
    <location>
        <begin position="40"/>
        <end position="49"/>
    </location>
</feature>
<evidence type="ECO:0000256" key="1">
    <source>
        <dbReference type="ARBA" id="ARBA00010820"/>
    </source>
</evidence>
<dbReference type="Proteomes" id="UP000734854">
    <property type="component" value="Unassembled WGS sequence"/>
</dbReference>
<feature type="region of interest" description="Disordered" evidence="2">
    <location>
        <begin position="1"/>
        <end position="57"/>
    </location>
</feature>
<dbReference type="EMBL" id="JACMSC010000012">
    <property type="protein sequence ID" value="KAG6497530.1"/>
    <property type="molecule type" value="Genomic_DNA"/>
</dbReference>
<reference evidence="4 5" key="1">
    <citation type="submission" date="2020-08" db="EMBL/GenBank/DDBJ databases">
        <title>Plant Genome Project.</title>
        <authorList>
            <person name="Zhang R.-G."/>
        </authorList>
    </citation>
    <scope>NUCLEOTIDE SEQUENCE [LARGE SCALE GENOMIC DNA]</scope>
    <source>
        <tissue evidence="4">Rhizome</tissue>
    </source>
</reference>
<dbReference type="InterPro" id="IPR053932">
    <property type="entry name" value="GeBP-like_DBD"/>
</dbReference>